<feature type="non-terminal residue" evidence="1">
    <location>
        <position position="1"/>
    </location>
</feature>
<accession>A0ABQ5KMC0</accession>
<gene>
    <name evidence="1" type="ORF">ADUPG1_002567</name>
</gene>
<sequence length="70" mass="7811">VSLIPVAGNMDDLRIVNPHTFISVTTSIQQIYTITAALAEIDPDNADFYKKMVERLRPSGYCGNRTQPRS</sequence>
<reference evidence="1" key="1">
    <citation type="submission" date="2022-03" db="EMBL/GenBank/DDBJ databases">
        <title>Draft genome sequence of Aduncisulcus paluster, a free-living microaerophilic Fornicata.</title>
        <authorList>
            <person name="Yuyama I."/>
            <person name="Kume K."/>
            <person name="Tamura T."/>
            <person name="Inagaki Y."/>
            <person name="Hashimoto T."/>
        </authorList>
    </citation>
    <scope>NUCLEOTIDE SEQUENCE</scope>
    <source>
        <strain evidence="1">NY0171</strain>
    </source>
</reference>
<evidence type="ECO:0000313" key="2">
    <source>
        <dbReference type="Proteomes" id="UP001057375"/>
    </source>
</evidence>
<dbReference type="EMBL" id="BQXS01003045">
    <property type="protein sequence ID" value="GKT33632.1"/>
    <property type="molecule type" value="Genomic_DNA"/>
</dbReference>
<dbReference type="SUPFAM" id="SSF53807">
    <property type="entry name" value="Helical backbone' metal receptor"/>
    <property type="match status" value="1"/>
</dbReference>
<organism evidence="1 2">
    <name type="scientific">Aduncisulcus paluster</name>
    <dbReference type="NCBI Taxonomy" id="2918883"/>
    <lineage>
        <taxon>Eukaryota</taxon>
        <taxon>Metamonada</taxon>
        <taxon>Carpediemonas-like organisms</taxon>
        <taxon>Aduncisulcus</taxon>
    </lineage>
</organism>
<comment type="caution">
    <text evidence="1">The sequence shown here is derived from an EMBL/GenBank/DDBJ whole genome shotgun (WGS) entry which is preliminary data.</text>
</comment>
<dbReference type="InterPro" id="IPR006127">
    <property type="entry name" value="ZnuA-like"/>
</dbReference>
<proteinExistence type="predicted"/>
<keyword evidence="2" id="KW-1185">Reference proteome</keyword>
<dbReference type="Gene3D" id="3.40.50.1980">
    <property type="entry name" value="Nitrogenase molybdenum iron protein domain"/>
    <property type="match status" value="1"/>
</dbReference>
<name>A0ABQ5KMC0_9EUKA</name>
<protein>
    <submittedName>
        <fullName evidence="1">Uncharacterized protein</fullName>
    </submittedName>
</protein>
<evidence type="ECO:0000313" key="1">
    <source>
        <dbReference type="EMBL" id="GKT33632.1"/>
    </source>
</evidence>
<dbReference type="Proteomes" id="UP001057375">
    <property type="component" value="Unassembled WGS sequence"/>
</dbReference>
<dbReference type="Pfam" id="PF01297">
    <property type="entry name" value="ZnuA"/>
    <property type="match status" value="1"/>
</dbReference>